<evidence type="ECO:0000256" key="1">
    <source>
        <dbReference type="SAM" id="Phobius"/>
    </source>
</evidence>
<keyword evidence="1" id="KW-0812">Transmembrane</keyword>
<dbReference type="Proteomes" id="UP000016480">
    <property type="component" value="Unassembled WGS sequence"/>
</dbReference>
<name>A0A8T0C0L8_9GAMM</name>
<evidence type="ECO:0000313" key="2">
    <source>
        <dbReference type="EMBL" id="KAF7781456.1"/>
    </source>
</evidence>
<gene>
    <name evidence="2" type="ORF">PRUB_b0679</name>
</gene>
<protein>
    <submittedName>
        <fullName evidence="2">Uncharacterized protein</fullName>
    </submittedName>
</protein>
<proteinExistence type="predicted"/>
<comment type="caution">
    <text evidence="2">The sequence shown here is derived from an EMBL/GenBank/DDBJ whole genome shotgun (WGS) entry which is preliminary data.</text>
</comment>
<accession>A0A8T0C0L8</accession>
<keyword evidence="1" id="KW-1133">Transmembrane helix</keyword>
<sequence>MNLKNAYVIVLIGFKWAGVEWALELAHIFTCSVFIIWKMGMENED</sequence>
<organism evidence="2 3">
    <name type="scientific">Pseudoalteromonas rubra</name>
    <dbReference type="NCBI Taxonomy" id="43658"/>
    <lineage>
        <taxon>Bacteria</taxon>
        <taxon>Pseudomonadati</taxon>
        <taxon>Pseudomonadota</taxon>
        <taxon>Gammaproteobacteria</taxon>
        <taxon>Alteromonadales</taxon>
        <taxon>Pseudoalteromonadaceae</taxon>
        <taxon>Pseudoalteromonas</taxon>
    </lineage>
</organism>
<keyword evidence="1" id="KW-0472">Membrane</keyword>
<dbReference type="AlphaFoldDB" id="A0A8T0C0L8"/>
<dbReference type="EMBL" id="AHCD03000044">
    <property type="protein sequence ID" value="KAF7781456.1"/>
    <property type="molecule type" value="Genomic_DNA"/>
</dbReference>
<reference evidence="2 3" key="1">
    <citation type="journal article" date="2012" name="J. Bacteriol.">
        <title>Genome sequence of the cycloprodigiosin-producing bacterial strain Pseudoalteromonas rubra ATCC 29570(T).</title>
        <authorList>
            <person name="Xie B.B."/>
            <person name="Shu Y.L."/>
            <person name="Qin Q.L."/>
            <person name="Rong J.C."/>
            <person name="Zhang X.Y."/>
            <person name="Chen X.L."/>
            <person name="Zhou B.C."/>
            <person name="Zhang Y.Z."/>
        </authorList>
    </citation>
    <scope>NUCLEOTIDE SEQUENCE [LARGE SCALE GENOMIC DNA]</scope>
    <source>
        <strain evidence="2 3">DSM 6842</strain>
    </source>
</reference>
<feature type="transmembrane region" description="Helical" evidence="1">
    <location>
        <begin position="6"/>
        <end position="37"/>
    </location>
</feature>
<evidence type="ECO:0000313" key="3">
    <source>
        <dbReference type="Proteomes" id="UP000016480"/>
    </source>
</evidence>